<dbReference type="eggNOG" id="ENOG502S4PT">
    <property type="taxonomic scope" value="Eukaryota"/>
</dbReference>
<dbReference type="Proteomes" id="UP000000707">
    <property type="component" value="Unassembled WGS sequence"/>
</dbReference>
<protein>
    <recommendedName>
        <fullName evidence="1">Pyridoxamine 5'-phosphate oxidase N-terminal domain-containing protein</fullName>
    </recommendedName>
</protein>
<dbReference type="InterPro" id="IPR012349">
    <property type="entry name" value="Split_barrel_FMN-bd"/>
</dbReference>
<evidence type="ECO:0000313" key="3">
    <source>
        <dbReference type="Proteomes" id="UP000000707"/>
    </source>
</evidence>
<dbReference type="STRING" id="590646.G3B2T6"/>
<reference evidence="2 3" key="1">
    <citation type="journal article" date="2011" name="Proc. Natl. Acad. Sci. U.S.A.">
        <title>Comparative genomics of xylose-fermenting fungi for enhanced biofuel production.</title>
        <authorList>
            <person name="Wohlbach D.J."/>
            <person name="Kuo A."/>
            <person name="Sato T.K."/>
            <person name="Potts K.M."/>
            <person name="Salamov A.A."/>
            <person name="LaButti K.M."/>
            <person name="Sun H."/>
            <person name="Clum A."/>
            <person name="Pangilinan J.L."/>
            <person name="Lindquist E.A."/>
            <person name="Lucas S."/>
            <person name="Lapidus A."/>
            <person name="Jin M."/>
            <person name="Gunawan C."/>
            <person name="Balan V."/>
            <person name="Dale B.E."/>
            <person name="Jeffries T.W."/>
            <person name="Zinkel R."/>
            <person name="Barry K.W."/>
            <person name="Grigoriev I.V."/>
            <person name="Gasch A.P."/>
        </authorList>
    </citation>
    <scope>NUCLEOTIDE SEQUENCE [LARGE SCALE GENOMIC DNA]</scope>
    <source>
        <strain evidence="3">ATCC 10573 / BCRC 21748 / CBS 615 / JCM 9827 / NBRC 10315 / NRRL Y-1498 / VKM Y-70</strain>
    </source>
</reference>
<dbReference type="KEGG" id="cten:18247007"/>
<dbReference type="AlphaFoldDB" id="G3B2T6"/>
<dbReference type="SUPFAM" id="SSF50475">
    <property type="entry name" value="FMN-binding split barrel"/>
    <property type="match status" value="1"/>
</dbReference>
<dbReference type="Gene3D" id="2.30.110.10">
    <property type="entry name" value="Electron Transport, Fmn-binding Protein, Chain A"/>
    <property type="match status" value="1"/>
</dbReference>
<dbReference type="RefSeq" id="XP_006685564.1">
    <property type="nucleotide sequence ID" value="XM_006685501.1"/>
</dbReference>
<dbReference type="PANTHER" id="PTHR28040:SF1">
    <property type="entry name" value="PYRIDOXAMINE 5'-PHOSPHATE OXIDASE YLR456W HOMOLOG-RELATED"/>
    <property type="match status" value="1"/>
</dbReference>
<dbReference type="InterPro" id="IPR011576">
    <property type="entry name" value="Pyridox_Oxase_N"/>
</dbReference>
<dbReference type="GO" id="GO:0005737">
    <property type="term" value="C:cytoplasm"/>
    <property type="evidence" value="ECO:0007669"/>
    <property type="project" value="TreeGrafter"/>
</dbReference>
<dbReference type="HOGENOM" id="CLU_078856_0_0_1"/>
<dbReference type="EMBL" id="GL996515">
    <property type="protein sequence ID" value="EGV64758.1"/>
    <property type="molecule type" value="Genomic_DNA"/>
</dbReference>
<organism evidence="3">
    <name type="scientific">Candida tenuis (strain ATCC 10573 / BCRC 21748 / CBS 615 / JCM 9827 / NBRC 10315 / NRRL Y-1498 / VKM Y-70)</name>
    <name type="common">Yeast</name>
    <name type="synonym">Yamadazyma tenuis</name>
    <dbReference type="NCBI Taxonomy" id="590646"/>
    <lineage>
        <taxon>Eukaryota</taxon>
        <taxon>Fungi</taxon>
        <taxon>Dikarya</taxon>
        <taxon>Ascomycota</taxon>
        <taxon>Saccharomycotina</taxon>
        <taxon>Pichiomycetes</taxon>
        <taxon>Debaryomycetaceae</taxon>
        <taxon>Yamadazyma</taxon>
    </lineage>
</organism>
<proteinExistence type="predicted"/>
<dbReference type="GO" id="GO:0005634">
    <property type="term" value="C:nucleus"/>
    <property type="evidence" value="ECO:0007669"/>
    <property type="project" value="TreeGrafter"/>
</dbReference>
<gene>
    <name evidence="2" type="ORF">CANTEDRAFT_113534</name>
</gene>
<dbReference type="OrthoDB" id="5300823at2759"/>
<evidence type="ECO:0000313" key="2">
    <source>
        <dbReference type="EMBL" id="EGV64758.1"/>
    </source>
</evidence>
<dbReference type="InterPro" id="IPR052841">
    <property type="entry name" value="PMP_oxidase-like"/>
</dbReference>
<dbReference type="Pfam" id="PF01243">
    <property type="entry name" value="PNPOx_N"/>
    <property type="match status" value="1"/>
</dbReference>
<feature type="domain" description="Pyridoxamine 5'-phosphate oxidase N-terminal" evidence="1">
    <location>
        <begin position="3"/>
        <end position="134"/>
    </location>
</feature>
<sequence length="175" mass="19766">MLPESATKLLKSTRFLHLATSYQDVPHVSLMNYTFYQDNGDDYVIITTPANTTKYHNIKHNHRVSMLVHDWISAKPDDGNSSSGTSTGRRNSLYDLITNLNKTQLSSVSVMVDGEAEIVPESDGRHKFYHSLHMNNQNIDTQQLDNYVKADTTELIVVKVTGCKITDTDNNVVEY</sequence>
<accession>G3B2T6</accession>
<dbReference type="GeneID" id="18247007"/>
<evidence type="ECO:0000259" key="1">
    <source>
        <dbReference type="Pfam" id="PF01243"/>
    </source>
</evidence>
<keyword evidence="3" id="KW-1185">Reference proteome</keyword>
<name>G3B2T6_CANTC</name>
<dbReference type="PANTHER" id="PTHR28040">
    <property type="entry name" value="PYRIDOXAMINE 5'-PHOSPHATE OXIDASE YLR456W HOMOLOG-RELATED"/>
    <property type="match status" value="1"/>
</dbReference>